<dbReference type="InterPro" id="IPR032466">
    <property type="entry name" value="Metal_Hydrolase"/>
</dbReference>
<dbReference type="InterPro" id="IPR013108">
    <property type="entry name" value="Amidohydro_3"/>
</dbReference>
<feature type="domain" description="Amidohydrolase 3" evidence="1">
    <location>
        <begin position="53"/>
        <end position="507"/>
    </location>
</feature>
<organism evidence="2 3">
    <name type="scientific">Halomarina ordinaria</name>
    <dbReference type="NCBI Taxonomy" id="3033939"/>
    <lineage>
        <taxon>Archaea</taxon>
        <taxon>Methanobacteriati</taxon>
        <taxon>Methanobacteriota</taxon>
        <taxon>Stenosarchaea group</taxon>
        <taxon>Halobacteria</taxon>
        <taxon>Halobacteriales</taxon>
        <taxon>Natronomonadaceae</taxon>
        <taxon>Halomarina</taxon>
    </lineage>
</organism>
<dbReference type="CDD" id="cd01300">
    <property type="entry name" value="YtcJ_like"/>
    <property type="match status" value="1"/>
</dbReference>
<name>A0ABD5U7X0_9EURY</name>
<dbReference type="AlphaFoldDB" id="A0ABD5U7X0"/>
<dbReference type="Gene3D" id="3.20.20.140">
    <property type="entry name" value="Metal-dependent hydrolases"/>
    <property type="match status" value="1"/>
</dbReference>
<reference evidence="2 3" key="1">
    <citation type="journal article" date="2019" name="Int. J. Syst. Evol. Microbiol.">
        <title>The Global Catalogue of Microorganisms (GCM) 10K type strain sequencing project: providing services to taxonomists for standard genome sequencing and annotation.</title>
        <authorList>
            <consortium name="The Broad Institute Genomics Platform"/>
            <consortium name="The Broad Institute Genome Sequencing Center for Infectious Disease"/>
            <person name="Wu L."/>
            <person name="Ma J."/>
        </authorList>
    </citation>
    <scope>NUCLEOTIDE SEQUENCE [LARGE SCALE GENOMIC DNA]</scope>
    <source>
        <strain evidence="2 3">PSRA2</strain>
    </source>
</reference>
<dbReference type="Proteomes" id="UP001596406">
    <property type="component" value="Unassembled WGS sequence"/>
</dbReference>
<evidence type="ECO:0000259" key="1">
    <source>
        <dbReference type="Pfam" id="PF07969"/>
    </source>
</evidence>
<accession>A0ABD5U7X0</accession>
<evidence type="ECO:0000313" key="2">
    <source>
        <dbReference type="EMBL" id="MFC6834918.1"/>
    </source>
</evidence>
<dbReference type="SUPFAM" id="SSF51338">
    <property type="entry name" value="Composite domain of metallo-dependent hydrolases"/>
    <property type="match status" value="1"/>
</dbReference>
<dbReference type="RefSeq" id="WP_304446629.1">
    <property type="nucleotide sequence ID" value="NZ_JARRAH010000001.1"/>
</dbReference>
<protein>
    <submittedName>
        <fullName evidence="2">Amidohydrolase</fullName>
        <ecNumber evidence="2">3.5.-.-</ecNumber>
    </submittedName>
</protein>
<dbReference type="PANTHER" id="PTHR22642">
    <property type="entry name" value="IMIDAZOLONEPROPIONASE"/>
    <property type="match status" value="1"/>
</dbReference>
<dbReference type="Gene3D" id="2.30.40.10">
    <property type="entry name" value="Urease, subunit C, domain 1"/>
    <property type="match status" value="1"/>
</dbReference>
<dbReference type="SUPFAM" id="SSF51556">
    <property type="entry name" value="Metallo-dependent hydrolases"/>
    <property type="match status" value="1"/>
</dbReference>
<keyword evidence="3" id="KW-1185">Reference proteome</keyword>
<dbReference type="InterPro" id="IPR033932">
    <property type="entry name" value="YtcJ-like"/>
</dbReference>
<keyword evidence="2" id="KW-0378">Hydrolase</keyword>
<dbReference type="EC" id="3.5.-.-" evidence="2"/>
<dbReference type="Pfam" id="PF07969">
    <property type="entry name" value="Amidohydro_3"/>
    <property type="match status" value="1"/>
</dbReference>
<dbReference type="Gene3D" id="3.10.310.70">
    <property type="match status" value="1"/>
</dbReference>
<gene>
    <name evidence="2" type="ORF">ACFQHK_00180</name>
</gene>
<dbReference type="InterPro" id="IPR011059">
    <property type="entry name" value="Metal-dep_hydrolase_composite"/>
</dbReference>
<proteinExistence type="predicted"/>
<dbReference type="EMBL" id="JBHSXM010000001">
    <property type="protein sequence ID" value="MFC6834918.1"/>
    <property type="molecule type" value="Genomic_DNA"/>
</dbReference>
<dbReference type="PANTHER" id="PTHR22642:SF2">
    <property type="entry name" value="PROTEIN LONG AFTER FAR-RED 3"/>
    <property type="match status" value="1"/>
</dbReference>
<sequence>MTTPADLVLTNATVHTLADPDETYEAVAVRDGRIVRVDAAYEVDFLVGAATTVLDLDGGVVLPGFVDAHTHLPMVGRSLVHADLSAAAAPADAVDLLAENARDDEGWILGYGYDESTWAEARYLTREDLDAVSEERPVAAFREDLHTASLNGVALERLADDLPDGDVQREGGVATGVVVEDAATAVAAAVEPDESGTRALVTAARDRAHELGVTGVHDMVRNSAAPAVYRDLDAADALDLRVRINYWSDHLDSLVELGLRTNAGSDMVRVGAVKSFTDGSFGARTAKLSEPYREGDGRGQWVVAPEELDALVARADGAGLQFTAHAIGDAAIEAVLDAYAECEAPGERRHRVEHVELLREDLVERFADLDVVASVQPNFLKWAREGGLYDDRLGPERARATNRYRDLLDAGVPLAFGSDCMPMDPLFGVEQVVTAPDERQRLTVTEALRAYTAGAAYAGFDEDELGTVEVGKRADFAVLAESPWAVAPEEIADIDVTHTVVDGEVVYRRND</sequence>
<comment type="caution">
    <text evidence="2">The sequence shown here is derived from an EMBL/GenBank/DDBJ whole genome shotgun (WGS) entry which is preliminary data.</text>
</comment>
<dbReference type="GO" id="GO:0016787">
    <property type="term" value="F:hydrolase activity"/>
    <property type="evidence" value="ECO:0007669"/>
    <property type="project" value="UniProtKB-KW"/>
</dbReference>
<evidence type="ECO:0000313" key="3">
    <source>
        <dbReference type="Proteomes" id="UP001596406"/>
    </source>
</evidence>